<feature type="domain" description="Cytochrome c" evidence="5">
    <location>
        <begin position="887"/>
        <end position="977"/>
    </location>
</feature>
<dbReference type="SUPFAM" id="SSF46626">
    <property type="entry name" value="Cytochrome c"/>
    <property type="match status" value="3"/>
</dbReference>
<proteinExistence type="predicted"/>
<organism evidence="6 7">
    <name type="scientific">Cupriavidus basilensis</name>
    <dbReference type="NCBI Taxonomy" id="68895"/>
    <lineage>
        <taxon>Bacteria</taxon>
        <taxon>Pseudomonadati</taxon>
        <taxon>Pseudomonadota</taxon>
        <taxon>Betaproteobacteria</taxon>
        <taxon>Burkholderiales</taxon>
        <taxon>Burkholderiaceae</taxon>
        <taxon>Cupriavidus</taxon>
    </lineage>
</organism>
<dbReference type="InterPro" id="IPR037165">
    <property type="entry name" value="AldOxase/xan_DH_Mopterin-bd_sf"/>
</dbReference>
<keyword evidence="2 4" id="KW-0479">Metal-binding</keyword>
<dbReference type="KEGG" id="cbw:RR42_s0166"/>
<dbReference type="GO" id="GO:0009055">
    <property type="term" value="F:electron transfer activity"/>
    <property type="evidence" value="ECO:0007669"/>
    <property type="project" value="InterPro"/>
</dbReference>
<evidence type="ECO:0000259" key="5">
    <source>
        <dbReference type="PROSITE" id="PS51007"/>
    </source>
</evidence>
<dbReference type="AlphaFoldDB" id="A0A0C4YIT9"/>
<protein>
    <submittedName>
        <fullName evidence="6">Putative diheme cytochrome c-553</fullName>
    </submittedName>
</protein>
<evidence type="ECO:0000256" key="1">
    <source>
        <dbReference type="ARBA" id="ARBA00022617"/>
    </source>
</evidence>
<keyword evidence="7" id="KW-1185">Reference proteome</keyword>
<name>A0A0C4YIT9_9BURK</name>
<feature type="domain" description="Cytochrome c" evidence="5">
    <location>
        <begin position="610"/>
        <end position="713"/>
    </location>
</feature>
<dbReference type="RefSeq" id="WP_052494847.1">
    <property type="nucleotide sequence ID" value="NZ_CP010537.1"/>
</dbReference>
<dbReference type="InterPro" id="IPR036909">
    <property type="entry name" value="Cyt_c-like_dom_sf"/>
</dbReference>
<dbReference type="InterPro" id="IPR009056">
    <property type="entry name" value="Cyt_c-like_dom"/>
</dbReference>
<evidence type="ECO:0000256" key="4">
    <source>
        <dbReference type="PROSITE-ProRule" id="PRU00433"/>
    </source>
</evidence>
<dbReference type="OrthoDB" id="9809720at2"/>
<sequence>MSGRDDLVMAPASPGAWQPPPEREWLAGHVIRPPVLAWQTGTLLSARLIGCDETAARALPGVATVLRRGDFLGIAADTAPQALQAAHALRARWQAPPKAAASGLPLARRIVAEHGDAAQAMADAAGRSAQDYPWPLAGLQAAGCSAMAEWRDGALRVWLPSRRPGALRAELAALLGIGEDRITLICWQAPGHDEDPLYAHHAAADAALLAHSAGRVVRVRVEAHELGATQAVVNTHIESAWTRDGEIAAYAVNTAVDARGSAAVMHAPPLALWLTRTTAPVTEIEPQASAGGDTRDDAILPPYRFDSLSVTQADLPGQPRVESTPAQAARAHVFAHESHLDEVAAASAQDPVALRLRHLDDTRGAGLVRRVAAQANWQPRGERPQAQQNVRRGRGFAYASTIEAGLADGGQPVHSWSAWVAEVEVDATTGEVSVTGVTLGHDSDAGEQGGVDAVALQQEAARAAQQLTVDGSRSDSWPAANLPAVHDASLPALATAQLPEVRVGGALRPASATLGTSAAVTLPAAPAVANAIFDATGVRLREPPFSGERIRLALAAQANPESTPKRGAARKRNWLLAGATAAAGLFVTAMPWRAPIAPVAPPGAGFYSAATIERGRLVAAAGDCAVCHTAPNGARNAGGLALDTPFGTIYSTNITPDVETGIGNWSYAAFERAMRQGIHRDGRHLYPAFPYTAFAKTSDGDLQALYAYLMAAEPVRAKAPETALAFPYNLRPLMAGWNLLFHSPKPFEADPARSAQWNRGAYLAEGLGHCSACHSPRNALGAEQGGRRYLGGGEAEGWEAPALGKLSHAPVPWTEQALFSYLRTGYAPHHGAAAGPMAPVIEELALLPEEDVRAIAHYVASFGDAQPDAALASAQARQLEQRSADAARTLGGPAARLYQNACAVCHQSDQGIRQFGIKPSLALNTNLHGDKPDNLIRVLLDGIPTPGTSDLGYMPAFGESLDDRQLTQLVHYLRKRFAPDKPAWDNVDDTLARLRAAPAHRPNHQPNH</sequence>
<dbReference type="Gene3D" id="3.30.365.10">
    <property type="entry name" value="Aldehyde oxidase/xanthine dehydrogenase, molybdopterin binding domain"/>
    <property type="match status" value="2"/>
</dbReference>
<dbReference type="SUPFAM" id="SSF56003">
    <property type="entry name" value="Molybdenum cofactor-binding domain"/>
    <property type="match status" value="1"/>
</dbReference>
<dbReference type="InterPro" id="IPR000674">
    <property type="entry name" value="Ald_Oxase/Xan_DH_a/b"/>
</dbReference>
<dbReference type="PROSITE" id="PS51007">
    <property type="entry name" value="CYTC"/>
    <property type="match status" value="3"/>
</dbReference>
<dbReference type="SUPFAM" id="SSF54665">
    <property type="entry name" value="CO dehydrogenase molybdoprotein N-domain-like"/>
    <property type="match status" value="1"/>
</dbReference>
<accession>A0A0C4YIT9</accession>
<dbReference type="Gene3D" id="1.10.760.10">
    <property type="entry name" value="Cytochrome c-like domain"/>
    <property type="match status" value="3"/>
</dbReference>
<feature type="domain" description="Cytochrome c" evidence="5">
    <location>
        <begin position="755"/>
        <end position="863"/>
    </location>
</feature>
<dbReference type="GO" id="GO:0046872">
    <property type="term" value="F:metal ion binding"/>
    <property type="evidence" value="ECO:0007669"/>
    <property type="project" value="UniProtKB-KW"/>
</dbReference>
<dbReference type="InterPro" id="IPR036856">
    <property type="entry name" value="Ald_Oxase/Xan_DH_a/b_sf"/>
</dbReference>
<evidence type="ECO:0000313" key="6">
    <source>
        <dbReference type="EMBL" id="AJG21764.1"/>
    </source>
</evidence>
<dbReference type="Pfam" id="PF00034">
    <property type="entry name" value="Cytochrom_C"/>
    <property type="match status" value="2"/>
</dbReference>
<dbReference type="GO" id="GO:0016491">
    <property type="term" value="F:oxidoreductase activity"/>
    <property type="evidence" value="ECO:0007669"/>
    <property type="project" value="InterPro"/>
</dbReference>
<dbReference type="InterPro" id="IPR051459">
    <property type="entry name" value="Cytochrome_c-type_DH"/>
</dbReference>
<dbReference type="PANTHER" id="PTHR35008:SF8">
    <property type="entry name" value="ALCOHOL DEHYDROGENASE CYTOCHROME C SUBUNIT"/>
    <property type="match status" value="1"/>
</dbReference>
<evidence type="ECO:0000256" key="2">
    <source>
        <dbReference type="ARBA" id="ARBA00022723"/>
    </source>
</evidence>
<evidence type="ECO:0000256" key="3">
    <source>
        <dbReference type="ARBA" id="ARBA00023004"/>
    </source>
</evidence>
<reference evidence="6 7" key="1">
    <citation type="journal article" date="2015" name="Genome Announc.">
        <title>Complete Genome Sequence of Cupriavidus basilensis 4G11, Isolated from the Oak Ridge Field Research Center Site.</title>
        <authorList>
            <person name="Ray J."/>
            <person name="Waters R.J."/>
            <person name="Skerker J.M."/>
            <person name="Kuehl J.V."/>
            <person name="Price M.N."/>
            <person name="Huang J."/>
            <person name="Chakraborty R."/>
            <person name="Arkin A.P."/>
            <person name="Deutschbauer A."/>
        </authorList>
    </citation>
    <scope>NUCLEOTIDE SEQUENCE [LARGE SCALE GENOMIC DNA]</scope>
    <source>
        <strain evidence="6">4G11</strain>
    </source>
</reference>
<gene>
    <name evidence="6" type="ORF">RR42_s0166</name>
</gene>
<dbReference type="Proteomes" id="UP000031843">
    <property type="component" value="Chromosome secondary"/>
</dbReference>
<keyword evidence="1 4" id="KW-0349">Heme</keyword>
<evidence type="ECO:0000313" key="7">
    <source>
        <dbReference type="Proteomes" id="UP000031843"/>
    </source>
</evidence>
<dbReference type="EMBL" id="CP010537">
    <property type="protein sequence ID" value="AJG21764.1"/>
    <property type="molecule type" value="Genomic_DNA"/>
</dbReference>
<dbReference type="GO" id="GO:0020037">
    <property type="term" value="F:heme binding"/>
    <property type="evidence" value="ECO:0007669"/>
    <property type="project" value="InterPro"/>
</dbReference>
<dbReference type="STRING" id="68895.RR42_s0166"/>
<dbReference type="PANTHER" id="PTHR35008">
    <property type="entry name" value="BLL4482 PROTEIN-RELATED"/>
    <property type="match status" value="1"/>
</dbReference>
<dbReference type="SMART" id="SM01008">
    <property type="entry name" value="Ald_Xan_dh_C"/>
    <property type="match status" value="1"/>
</dbReference>
<dbReference type="Pfam" id="PF13442">
    <property type="entry name" value="Cytochrome_CBB3"/>
    <property type="match status" value="1"/>
</dbReference>
<keyword evidence="3 4" id="KW-0408">Iron</keyword>